<evidence type="ECO:0000313" key="3">
    <source>
        <dbReference type="Proteomes" id="UP000266301"/>
    </source>
</evidence>
<dbReference type="InterPro" id="IPR035681">
    <property type="entry name" value="ComA-like_MBL"/>
</dbReference>
<keyword evidence="2" id="KW-0378">Hydrolase</keyword>
<dbReference type="Gene3D" id="3.60.15.10">
    <property type="entry name" value="Ribonuclease Z/Hydroxyacylglutathione hydrolase-like"/>
    <property type="match status" value="1"/>
</dbReference>
<dbReference type="GO" id="GO:0016787">
    <property type="term" value="F:hydrolase activity"/>
    <property type="evidence" value="ECO:0007669"/>
    <property type="project" value="UniProtKB-KW"/>
</dbReference>
<dbReference type="AlphaFoldDB" id="A0A386H604"/>
<feature type="domain" description="Metallo-beta-lactamase" evidence="1">
    <location>
        <begin position="35"/>
        <end position="226"/>
    </location>
</feature>
<dbReference type="Proteomes" id="UP000266301">
    <property type="component" value="Chromosome"/>
</dbReference>
<evidence type="ECO:0000313" key="2">
    <source>
        <dbReference type="EMBL" id="AYD41080.1"/>
    </source>
</evidence>
<keyword evidence="3" id="KW-1185">Reference proteome</keyword>
<proteinExistence type="predicted"/>
<dbReference type="SMART" id="SM00849">
    <property type="entry name" value="Lactamase_B"/>
    <property type="match status" value="1"/>
</dbReference>
<gene>
    <name evidence="2" type="ORF">D4Z93_11310</name>
</gene>
<dbReference type="SUPFAM" id="SSF56281">
    <property type="entry name" value="Metallo-hydrolase/oxidoreductase"/>
    <property type="match status" value="1"/>
</dbReference>
<dbReference type="EMBL" id="CP032416">
    <property type="protein sequence ID" value="AYD41080.1"/>
    <property type="molecule type" value="Genomic_DNA"/>
</dbReference>
<dbReference type="InterPro" id="IPR001279">
    <property type="entry name" value="Metallo-B-lactamas"/>
</dbReference>
<organism evidence="2 3">
    <name type="scientific">Clostridium fermenticellae</name>
    <dbReference type="NCBI Taxonomy" id="2068654"/>
    <lineage>
        <taxon>Bacteria</taxon>
        <taxon>Bacillati</taxon>
        <taxon>Bacillota</taxon>
        <taxon>Clostridia</taxon>
        <taxon>Eubacteriales</taxon>
        <taxon>Clostridiaceae</taxon>
        <taxon>Clostridium</taxon>
    </lineage>
</organism>
<dbReference type="PANTHER" id="PTHR30619">
    <property type="entry name" value="DNA INTERNALIZATION/COMPETENCE PROTEIN COMEC/REC2"/>
    <property type="match status" value="1"/>
</dbReference>
<dbReference type="KEGG" id="cfer:D4Z93_11310"/>
<dbReference type="InterPro" id="IPR052159">
    <property type="entry name" value="Competence_DNA_uptake"/>
</dbReference>
<name>A0A386H604_9CLOT</name>
<protein>
    <submittedName>
        <fullName evidence="2">MBL fold metallo-hydrolase</fullName>
    </submittedName>
</protein>
<evidence type="ECO:0000259" key="1">
    <source>
        <dbReference type="SMART" id="SM00849"/>
    </source>
</evidence>
<dbReference type="OrthoDB" id="9761531at2"/>
<reference evidence="2 3" key="1">
    <citation type="journal article" date="2019" name="Int. J. Syst. Evol. Microbiol.">
        <title>Clostridium fermenticellae sp. nov., isolated from the mud in a fermentation cellar for the production of the Chinese liquor, baijiu.</title>
        <authorList>
            <person name="Xu P.X."/>
            <person name="Chai L.J."/>
            <person name="Qiu T."/>
            <person name="Zhang X.J."/>
            <person name="Lu Z.M."/>
            <person name="Xiao C."/>
            <person name="Wang S.T."/>
            <person name="Shen C.H."/>
            <person name="Shi J.S."/>
            <person name="Xu Z.H."/>
        </authorList>
    </citation>
    <scope>NUCLEOTIDE SEQUENCE [LARGE SCALE GENOMIC DNA]</scope>
    <source>
        <strain evidence="2 3">JN500901</strain>
    </source>
</reference>
<sequence>MKKKIFIFLMLFILIGDTVYAKHGEYGVHFLDTGQSDCILIKADDKNYIIDTGASYYTNKIIRYLKELKIDNIDGVILTHYHDDHYGGLIKIVDNIKVNNVFLPKHYNEVKDDICKELNQRNINIKYIDKNSAFKYKRMKLKFLLPDKVNRRNENNNSVMICGEIDNINYLFAADCEKEEERFMTKKNKLEKCDVLKVPHHALNTSSTNEFLEKIDPKIAIVTSNGVETPDMRVINRISRRGIMVVRTDIYGNIVISKHNLTTGNGRVNIQF</sequence>
<dbReference type="PANTHER" id="PTHR30619:SF7">
    <property type="entry name" value="BETA-LACTAMASE DOMAIN PROTEIN"/>
    <property type="match status" value="1"/>
</dbReference>
<accession>A0A386H604</accession>
<dbReference type="CDD" id="cd07731">
    <property type="entry name" value="ComA-like_MBL-fold"/>
    <property type="match status" value="1"/>
</dbReference>
<dbReference type="Pfam" id="PF00753">
    <property type="entry name" value="Lactamase_B"/>
    <property type="match status" value="1"/>
</dbReference>
<dbReference type="InterPro" id="IPR036866">
    <property type="entry name" value="RibonucZ/Hydroxyglut_hydro"/>
</dbReference>